<feature type="chain" id="PRO_5012872169" description="Outer membrane protein beta-barrel domain-containing protein" evidence="1">
    <location>
        <begin position="20"/>
        <end position="167"/>
    </location>
</feature>
<gene>
    <name evidence="2" type="ORF">CHH28_15975</name>
</gene>
<sequence length="167" mass="18710">MNAARYFAVLLLLSLTATAEPTNFRVGAGIWQLSIDPGAPSHDDTGYALLAEFPQSEHAGSRFLVYGMNGQQDYLVRGVETQLFWGWGLASPGFRLYTGPAWHWQKSRAQNSSHITHNGWGWHIGTGWQWRAITLDLTASYRIPDDYDQDGQSVDVTTSALLLSYRF</sequence>
<name>A0A222FNX0_9GAMM</name>
<proteinExistence type="predicted"/>
<dbReference type="KEGG" id="bsan:CHH28_15975"/>
<dbReference type="RefSeq" id="WP_094061254.1">
    <property type="nucleotide sequence ID" value="NZ_CP022530.1"/>
</dbReference>
<reference evidence="2 3" key="1">
    <citation type="submission" date="2017-07" db="EMBL/GenBank/DDBJ databases">
        <title>Annotated genome sequence of Bacterioplanes sanyensis isolated from Red Sea.</title>
        <authorList>
            <person name="Rehman Z.U."/>
        </authorList>
    </citation>
    <scope>NUCLEOTIDE SEQUENCE [LARGE SCALE GENOMIC DNA]</scope>
    <source>
        <strain evidence="2 3">NV9</strain>
    </source>
</reference>
<feature type="signal peptide" evidence="1">
    <location>
        <begin position="1"/>
        <end position="19"/>
    </location>
</feature>
<dbReference type="Proteomes" id="UP000202440">
    <property type="component" value="Chromosome"/>
</dbReference>
<dbReference type="OrthoDB" id="6119977at2"/>
<evidence type="ECO:0000313" key="3">
    <source>
        <dbReference type="Proteomes" id="UP000202440"/>
    </source>
</evidence>
<organism evidence="2 3">
    <name type="scientific">Bacterioplanes sanyensis</name>
    <dbReference type="NCBI Taxonomy" id="1249553"/>
    <lineage>
        <taxon>Bacteria</taxon>
        <taxon>Pseudomonadati</taxon>
        <taxon>Pseudomonadota</taxon>
        <taxon>Gammaproteobacteria</taxon>
        <taxon>Oceanospirillales</taxon>
        <taxon>Oceanospirillaceae</taxon>
        <taxon>Bacterioplanes</taxon>
    </lineage>
</organism>
<evidence type="ECO:0000256" key="1">
    <source>
        <dbReference type="SAM" id="SignalP"/>
    </source>
</evidence>
<dbReference type="EMBL" id="CP022530">
    <property type="protein sequence ID" value="ASP40081.1"/>
    <property type="molecule type" value="Genomic_DNA"/>
</dbReference>
<accession>A0A222FNX0</accession>
<evidence type="ECO:0008006" key="4">
    <source>
        <dbReference type="Google" id="ProtNLM"/>
    </source>
</evidence>
<protein>
    <recommendedName>
        <fullName evidence="4">Outer membrane protein beta-barrel domain-containing protein</fullName>
    </recommendedName>
</protein>
<dbReference type="Gene3D" id="2.40.160.20">
    <property type="match status" value="1"/>
</dbReference>
<keyword evidence="1" id="KW-0732">Signal</keyword>
<dbReference type="AlphaFoldDB" id="A0A222FNX0"/>
<keyword evidence="3" id="KW-1185">Reference proteome</keyword>
<evidence type="ECO:0000313" key="2">
    <source>
        <dbReference type="EMBL" id="ASP40081.1"/>
    </source>
</evidence>